<evidence type="ECO:0000313" key="2">
    <source>
        <dbReference type="EMBL" id="TMJ09693.1"/>
    </source>
</evidence>
<evidence type="ECO:0008006" key="5">
    <source>
        <dbReference type="Google" id="ProtNLM"/>
    </source>
</evidence>
<evidence type="ECO:0000313" key="3">
    <source>
        <dbReference type="Proteomes" id="UP000315217"/>
    </source>
</evidence>
<comment type="caution">
    <text evidence="1">The sequence shown here is derived from an EMBL/GenBank/DDBJ whole genome shotgun (WGS) entry which is preliminary data.</text>
</comment>
<evidence type="ECO:0000313" key="1">
    <source>
        <dbReference type="EMBL" id="TMJ08794.1"/>
    </source>
</evidence>
<dbReference type="Proteomes" id="UP000315217">
    <property type="component" value="Unassembled WGS sequence"/>
</dbReference>
<evidence type="ECO:0000313" key="4">
    <source>
        <dbReference type="Proteomes" id="UP000318661"/>
    </source>
</evidence>
<reference evidence="3 4" key="1">
    <citation type="journal article" date="2019" name="Nat. Microbiol.">
        <title>Mediterranean grassland soil C-N compound turnover is dependent on rainfall and depth, and is mediated by genomically divergent microorganisms.</title>
        <authorList>
            <person name="Diamond S."/>
            <person name="Andeer P.F."/>
            <person name="Li Z."/>
            <person name="Crits-Christoph A."/>
            <person name="Burstein D."/>
            <person name="Anantharaman K."/>
            <person name="Lane K.R."/>
            <person name="Thomas B.C."/>
            <person name="Pan C."/>
            <person name="Northen T.R."/>
            <person name="Banfield J.F."/>
        </authorList>
    </citation>
    <scope>NUCLEOTIDE SEQUENCE [LARGE SCALE GENOMIC DNA]</scope>
    <source>
        <strain evidence="2">NP_1</strain>
        <strain evidence="1">NP_2</strain>
    </source>
</reference>
<organism evidence="1 4">
    <name type="scientific">Candidatus Segetimicrobium genomatis</name>
    <dbReference type="NCBI Taxonomy" id="2569760"/>
    <lineage>
        <taxon>Bacteria</taxon>
        <taxon>Bacillati</taxon>
        <taxon>Candidatus Sysuimicrobiota</taxon>
        <taxon>Candidatus Sysuimicrobiia</taxon>
        <taxon>Candidatus Sysuimicrobiales</taxon>
        <taxon>Candidatus Segetimicrobiaceae</taxon>
        <taxon>Candidatus Segetimicrobium</taxon>
    </lineage>
</organism>
<protein>
    <recommendedName>
        <fullName evidence="5">2-isopropylmalate synthase LeuA allosteric (dimerisation) domain-containing protein</fullName>
    </recommendedName>
</protein>
<name>A0A537LLB6_9BACT</name>
<dbReference type="EMBL" id="VBAJ01000081">
    <property type="protein sequence ID" value="TMJ08794.1"/>
    <property type="molecule type" value="Genomic_DNA"/>
</dbReference>
<dbReference type="EMBL" id="VBAI01000153">
    <property type="protein sequence ID" value="TMJ09693.1"/>
    <property type="molecule type" value="Genomic_DNA"/>
</dbReference>
<proteinExistence type="predicted"/>
<sequence length="151" mass="15933">MSARLKLEEVHCASDGHVTVARVRLSHHERSGSGTASARTSDGIWRHVVAEATLSALREIIDGNLDVTLDTVAEVGSGRYPIIVVTMAMGRGRSEIFLSGTASLAGDRFSAAAKAVLHGLNRWIEPFLAITASSAPAAPRPAGPLPRVRSN</sequence>
<dbReference type="Proteomes" id="UP000318661">
    <property type="component" value="Unassembled WGS sequence"/>
</dbReference>
<gene>
    <name evidence="2" type="ORF">E6G98_08775</name>
    <name evidence="1" type="ORF">E6G99_03835</name>
</gene>
<accession>A0A537LLB6</accession>
<dbReference type="AlphaFoldDB" id="A0A537LLB6"/>